<dbReference type="PANTHER" id="PTHR19143">
    <property type="entry name" value="FIBRINOGEN/TENASCIN/ANGIOPOEITIN"/>
    <property type="match status" value="1"/>
</dbReference>
<dbReference type="InterPro" id="IPR014716">
    <property type="entry name" value="Fibrinogen_a/b/g_C_1"/>
</dbReference>
<dbReference type="SMR" id="A0A0M4EV03"/>
<dbReference type="Pfam" id="PF00147">
    <property type="entry name" value="Fibrinogen_C"/>
    <property type="match status" value="1"/>
</dbReference>
<keyword evidence="4" id="KW-1185">Reference proteome</keyword>
<accession>A0A0M4EV03</accession>
<dbReference type="InterPro" id="IPR020837">
    <property type="entry name" value="Fibrinogen_CS"/>
</dbReference>
<evidence type="ECO:0000313" key="3">
    <source>
        <dbReference type="EMBL" id="ALC41370.1"/>
    </source>
</evidence>
<dbReference type="Proteomes" id="UP000494163">
    <property type="component" value="Chromosome 2R"/>
</dbReference>
<dbReference type="AlphaFoldDB" id="A0A0M4EV03"/>
<dbReference type="InterPro" id="IPR036056">
    <property type="entry name" value="Fibrinogen-like_C"/>
</dbReference>
<sequence>TEIAKLKEIIDKLPPVQTCSTPNSTNFFGLSRMNIQFDNPDPFPINCLKFKNNSIHTIGLPKYGTFAVSCDSNGNGWTVIQRRLHGNVDFNTTWLNYMNGFGSVEGDFFIGLENLHHLTAYAPFELYIHLVDHNDQVYYASYDEFSIANEAGEYEIKSLGEYRGNAGDALRNQRGLKFSTIDHQNDVDDCLKTLKGAWWYSSCDDSNLNGPNLNCNDIGKNNNIAYLQTNGCIFWKNGDTYLVLKQVQIMIKPKKIK</sequence>
<dbReference type="OrthoDB" id="7972392at2759"/>
<dbReference type="PROSITE" id="PS51406">
    <property type="entry name" value="FIBRINOGEN_C_2"/>
    <property type="match status" value="1"/>
</dbReference>
<dbReference type="SMART" id="SM00186">
    <property type="entry name" value="FBG"/>
    <property type="match status" value="1"/>
</dbReference>
<dbReference type="InterPro" id="IPR002181">
    <property type="entry name" value="Fibrinogen_a/b/g_C_dom"/>
</dbReference>
<dbReference type="SUPFAM" id="SSF56496">
    <property type="entry name" value="Fibrinogen C-terminal domain-like"/>
    <property type="match status" value="1"/>
</dbReference>
<gene>
    <name evidence="3" type="ORF">Dbus_chr2Rg949</name>
</gene>
<keyword evidence="1" id="KW-1015">Disulfide bond</keyword>
<evidence type="ECO:0000259" key="2">
    <source>
        <dbReference type="PROSITE" id="PS51406"/>
    </source>
</evidence>
<dbReference type="Gene3D" id="3.90.215.10">
    <property type="entry name" value="Gamma Fibrinogen, chain A, domain 1"/>
    <property type="match status" value="1"/>
</dbReference>
<protein>
    <submittedName>
        <fullName evidence="3">Maker63</fullName>
    </submittedName>
</protein>
<dbReference type="OMA" id="LYESVEM"/>
<dbReference type="PANTHER" id="PTHR19143:SF327">
    <property type="entry name" value="FI21813P1-RELATED"/>
    <property type="match status" value="1"/>
</dbReference>
<dbReference type="EMBL" id="CP012524">
    <property type="protein sequence ID" value="ALC41370.1"/>
    <property type="molecule type" value="Genomic_DNA"/>
</dbReference>
<dbReference type="CDD" id="cd00087">
    <property type="entry name" value="FReD"/>
    <property type="match status" value="1"/>
</dbReference>
<dbReference type="PROSITE" id="PS00514">
    <property type="entry name" value="FIBRINOGEN_C_1"/>
    <property type="match status" value="1"/>
</dbReference>
<dbReference type="STRING" id="30019.A0A0M4EV03"/>
<evidence type="ECO:0000313" key="4">
    <source>
        <dbReference type="Proteomes" id="UP000494163"/>
    </source>
</evidence>
<organism evidence="3 4">
    <name type="scientific">Drosophila busckii</name>
    <name type="common">Fruit fly</name>
    <dbReference type="NCBI Taxonomy" id="30019"/>
    <lineage>
        <taxon>Eukaryota</taxon>
        <taxon>Metazoa</taxon>
        <taxon>Ecdysozoa</taxon>
        <taxon>Arthropoda</taxon>
        <taxon>Hexapoda</taxon>
        <taxon>Insecta</taxon>
        <taxon>Pterygota</taxon>
        <taxon>Neoptera</taxon>
        <taxon>Endopterygota</taxon>
        <taxon>Diptera</taxon>
        <taxon>Brachycera</taxon>
        <taxon>Muscomorpha</taxon>
        <taxon>Ephydroidea</taxon>
        <taxon>Drosophilidae</taxon>
        <taxon>Drosophila</taxon>
    </lineage>
</organism>
<evidence type="ECO:0000256" key="1">
    <source>
        <dbReference type="ARBA" id="ARBA00023157"/>
    </source>
</evidence>
<feature type="non-terminal residue" evidence="3">
    <location>
        <position position="1"/>
    </location>
</feature>
<feature type="domain" description="Fibrinogen C-terminal" evidence="2">
    <location>
        <begin position="38"/>
        <end position="255"/>
    </location>
</feature>
<dbReference type="GO" id="GO:0005615">
    <property type="term" value="C:extracellular space"/>
    <property type="evidence" value="ECO:0007669"/>
    <property type="project" value="TreeGrafter"/>
</dbReference>
<proteinExistence type="predicted"/>
<name>A0A0M4EV03_DROBS</name>
<reference evidence="3 4" key="1">
    <citation type="submission" date="2015-08" db="EMBL/GenBank/DDBJ databases">
        <title>Ancestral chromatin configuration constrains chromatin evolution on differentiating sex chromosomes in Drosophila.</title>
        <authorList>
            <person name="Zhou Q."/>
            <person name="Bachtrog D."/>
        </authorList>
    </citation>
    <scope>NUCLEOTIDE SEQUENCE [LARGE SCALE GENOMIC DNA]</scope>
    <source>
        <tissue evidence="3">Whole larvae</tissue>
    </source>
</reference>
<dbReference type="InterPro" id="IPR050373">
    <property type="entry name" value="Fibrinogen_C-term_domain"/>
</dbReference>